<dbReference type="RefSeq" id="WP_316516147.1">
    <property type="nucleotide sequence ID" value="NZ_OY726395.1"/>
</dbReference>
<evidence type="ECO:0000256" key="2">
    <source>
        <dbReference type="SAM" id="SignalP"/>
    </source>
</evidence>
<dbReference type="EMBL" id="OY726395">
    <property type="protein sequence ID" value="CAJ1581966.1"/>
    <property type="molecule type" value="Genomic_DNA"/>
</dbReference>
<feature type="chain" id="PRO_5047003834" evidence="2">
    <location>
        <begin position="20"/>
        <end position="415"/>
    </location>
</feature>
<feature type="signal peptide" evidence="2">
    <location>
        <begin position="1"/>
        <end position="19"/>
    </location>
</feature>
<dbReference type="Proteomes" id="UP001190466">
    <property type="component" value="Chromosome"/>
</dbReference>
<feature type="region of interest" description="Disordered" evidence="1">
    <location>
        <begin position="168"/>
        <end position="188"/>
    </location>
</feature>
<dbReference type="Pfam" id="PF24092">
    <property type="entry name" value="DUF7373_C"/>
    <property type="match status" value="1"/>
</dbReference>
<evidence type="ECO:0000256" key="1">
    <source>
        <dbReference type="SAM" id="MobiDB-lite"/>
    </source>
</evidence>
<dbReference type="InterPro" id="IPR056463">
    <property type="entry name" value="DUF7373_C"/>
</dbReference>
<name>A0ABN9P434_9MYCO</name>
<feature type="domain" description="DUF7373" evidence="4">
    <location>
        <begin position="278"/>
        <end position="413"/>
    </location>
</feature>
<feature type="domain" description="DUF7373" evidence="3">
    <location>
        <begin position="61"/>
        <end position="256"/>
    </location>
</feature>
<organism evidence="5 6">
    <name type="scientific">[Mycobacterium] wendilense</name>
    <dbReference type="NCBI Taxonomy" id="3064284"/>
    <lineage>
        <taxon>Bacteria</taxon>
        <taxon>Bacillati</taxon>
        <taxon>Actinomycetota</taxon>
        <taxon>Actinomycetes</taxon>
        <taxon>Mycobacteriales</taxon>
        <taxon>Mycobacteriaceae</taxon>
        <taxon>Mycolicibacter</taxon>
    </lineage>
</organism>
<dbReference type="Pfam" id="PF24088">
    <property type="entry name" value="DUF7373"/>
    <property type="match status" value="1"/>
</dbReference>
<evidence type="ECO:0000259" key="4">
    <source>
        <dbReference type="Pfam" id="PF24092"/>
    </source>
</evidence>
<evidence type="ECO:0000313" key="5">
    <source>
        <dbReference type="EMBL" id="CAJ1581966.1"/>
    </source>
</evidence>
<accession>A0ABN9P434</accession>
<dbReference type="InterPro" id="IPR055797">
    <property type="entry name" value="DUF7373"/>
</dbReference>
<protein>
    <submittedName>
        <fullName evidence="5">Uncharacterized protein</fullName>
    </submittedName>
</protein>
<evidence type="ECO:0000313" key="6">
    <source>
        <dbReference type="Proteomes" id="UP001190466"/>
    </source>
</evidence>
<keyword evidence="6" id="KW-1185">Reference proteome</keyword>
<reference evidence="5 6" key="1">
    <citation type="submission" date="2023-08" db="EMBL/GenBank/DDBJ databases">
        <authorList>
            <person name="Folkvardsen B D."/>
            <person name="Norman A."/>
        </authorList>
    </citation>
    <scope>NUCLEOTIDE SEQUENCE [LARGE SCALE GENOMIC DNA]</scope>
    <source>
        <strain evidence="5 6">Mu0050</strain>
    </source>
</reference>
<sequence length="415" mass="43108">MRGGIAMLAAAALTLTGCAGTVAGEAVRAPDAAVVAQLDTGDYDTAPTRELGTAGDDAFARGLLESQRIAEFVVGPWEVDEELTRPAVGAGNGVNQSIPSADILQQVVGEAPGVVEAGRNRGLIAGFSSWRGAADAATGGSLLNAVLRFPDPAAAQAAAAEIAAALDAPGHGESPREPAPIPGHPDASAVSYTDFGGTSRVRSFTAHGPYVLYQLAAPGADSAAAARELIGDCLDQQVPLIDNFVPTPVDVLGQLPKDPSGELLPAVLTDQSNGGLPVSTGAWQPLAWLHFEPDPRSAREAFDDADVDVVAQRLATVYRTRDEGAAAALAEYLQTVAADAPSAEPLDDAVPGLPAARCFERTEGYESGTTPVTWQWSSWHFKCVAHVDRYAYTVFSQSLQDARQQAGAQYRILTA</sequence>
<gene>
    <name evidence="5" type="ORF">MU0050_001826</name>
</gene>
<proteinExistence type="predicted"/>
<dbReference type="PROSITE" id="PS51257">
    <property type="entry name" value="PROKAR_LIPOPROTEIN"/>
    <property type="match status" value="1"/>
</dbReference>
<keyword evidence="2" id="KW-0732">Signal</keyword>
<evidence type="ECO:0000259" key="3">
    <source>
        <dbReference type="Pfam" id="PF24088"/>
    </source>
</evidence>